<keyword evidence="1" id="KW-0472">Membrane</keyword>
<evidence type="ECO:0000313" key="3">
    <source>
        <dbReference type="Proteomes" id="UP000270296"/>
    </source>
</evidence>
<sequence length="112" mass="12622">FRTAADSSISWDSISEEVSLIKIYIRSTDTDRTLASAQCNLAGLYPPSGSQRWSSDIAWQPIPVHTVSRKNDIVKSVLWLALTLLIILVVEYKCLLSGVYRNFQASYAQRTR</sequence>
<reference evidence="2 3" key="2">
    <citation type="submission" date="2018-11" db="EMBL/GenBank/DDBJ databases">
        <authorList>
            <consortium name="Pathogen Informatics"/>
        </authorList>
    </citation>
    <scope>NUCLEOTIDE SEQUENCE [LARGE SCALE GENOMIC DNA]</scope>
</reference>
<keyword evidence="1" id="KW-1133">Transmembrane helix</keyword>
<keyword evidence="3" id="KW-1185">Reference proteome</keyword>
<name>A0A183JAJ1_9BILA</name>
<dbReference type="WBParaSite" id="SBAD_0001330201-mRNA-1">
    <property type="protein sequence ID" value="SBAD_0001330201-mRNA-1"/>
    <property type="gene ID" value="SBAD_0001330201"/>
</dbReference>
<dbReference type="Gene3D" id="3.40.50.1240">
    <property type="entry name" value="Phosphoglycerate mutase-like"/>
    <property type="match status" value="1"/>
</dbReference>
<organism evidence="4">
    <name type="scientific">Soboliphyme baturini</name>
    <dbReference type="NCBI Taxonomy" id="241478"/>
    <lineage>
        <taxon>Eukaryota</taxon>
        <taxon>Metazoa</taxon>
        <taxon>Ecdysozoa</taxon>
        <taxon>Nematoda</taxon>
        <taxon>Enoplea</taxon>
        <taxon>Dorylaimia</taxon>
        <taxon>Dioctophymatida</taxon>
        <taxon>Dioctophymatoidea</taxon>
        <taxon>Soboliphymatidae</taxon>
        <taxon>Soboliphyme</taxon>
    </lineage>
</organism>
<dbReference type="InterPro" id="IPR000560">
    <property type="entry name" value="His_Pase_clade-2"/>
</dbReference>
<reference evidence="4" key="1">
    <citation type="submission" date="2016-06" db="UniProtKB">
        <authorList>
            <consortium name="WormBaseParasite"/>
        </authorList>
    </citation>
    <scope>IDENTIFICATION</scope>
</reference>
<dbReference type="GO" id="GO:0016791">
    <property type="term" value="F:phosphatase activity"/>
    <property type="evidence" value="ECO:0007669"/>
    <property type="project" value="UniProtKB-ARBA"/>
</dbReference>
<evidence type="ECO:0000256" key="1">
    <source>
        <dbReference type="SAM" id="Phobius"/>
    </source>
</evidence>
<dbReference type="InterPro" id="IPR029033">
    <property type="entry name" value="His_PPase_superfam"/>
</dbReference>
<gene>
    <name evidence="2" type="ORF">SBAD_LOCUS12889</name>
</gene>
<dbReference type="EMBL" id="UZAM01019251">
    <property type="protein sequence ID" value="VDP52535.1"/>
    <property type="molecule type" value="Genomic_DNA"/>
</dbReference>
<accession>A0A183JAJ1</accession>
<dbReference type="Pfam" id="PF00328">
    <property type="entry name" value="His_Phos_2"/>
    <property type="match status" value="1"/>
</dbReference>
<evidence type="ECO:0000313" key="2">
    <source>
        <dbReference type="EMBL" id="VDP52535.1"/>
    </source>
</evidence>
<dbReference type="OrthoDB" id="5821688at2759"/>
<dbReference type="AlphaFoldDB" id="A0A183JAJ1"/>
<dbReference type="SUPFAM" id="SSF53254">
    <property type="entry name" value="Phosphoglycerate mutase-like"/>
    <property type="match status" value="1"/>
</dbReference>
<keyword evidence="1" id="KW-0812">Transmembrane</keyword>
<protein>
    <submittedName>
        <fullName evidence="4">Ig-like domain-containing protein</fullName>
    </submittedName>
</protein>
<feature type="transmembrane region" description="Helical" evidence="1">
    <location>
        <begin position="77"/>
        <end position="100"/>
    </location>
</feature>
<dbReference type="Proteomes" id="UP000270296">
    <property type="component" value="Unassembled WGS sequence"/>
</dbReference>
<proteinExistence type="predicted"/>
<evidence type="ECO:0000313" key="4">
    <source>
        <dbReference type="WBParaSite" id="SBAD_0001330201-mRNA-1"/>
    </source>
</evidence>